<keyword evidence="2" id="KW-1185">Reference proteome</keyword>
<evidence type="ECO:0000313" key="1">
    <source>
        <dbReference type="EMBL" id="KAA1262606.1"/>
    </source>
</evidence>
<gene>
    <name evidence="1" type="ORF">LF1_51730</name>
</gene>
<protein>
    <submittedName>
        <fullName evidence="1">Uncharacterized protein</fullName>
    </submittedName>
</protein>
<proteinExistence type="predicted"/>
<reference evidence="1 2" key="1">
    <citation type="submission" date="2019-08" db="EMBL/GenBank/DDBJ databases">
        <title>Deep-cultivation of Planctomycetes and their phenomic and genomic characterization uncovers novel biology.</title>
        <authorList>
            <person name="Wiegand S."/>
            <person name="Jogler M."/>
            <person name="Boedeker C."/>
            <person name="Pinto D."/>
            <person name="Vollmers J."/>
            <person name="Rivas-Marin E."/>
            <person name="Kohn T."/>
            <person name="Peeters S.H."/>
            <person name="Heuer A."/>
            <person name="Rast P."/>
            <person name="Oberbeckmann S."/>
            <person name="Bunk B."/>
            <person name="Jeske O."/>
            <person name="Meyerdierks A."/>
            <person name="Storesund J.E."/>
            <person name="Kallscheuer N."/>
            <person name="Luecker S."/>
            <person name="Lage O.M."/>
            <person name="Pohl T."/>
            <person name="Merkel B.J."/>
            <person name="Hornburger P."/>
            <person name="Mueller R.-W."/>
            <person name="Bruemmer F."/>
            <person name="Labrenz M."/>
            <person name="Spormann A.M."/>
            <person name="Op Den Camp H."/>
            <person name="Overmann J."/>
            <person name="Amann R."/>
            <person name="Jetten M.S.M."/>
            <person name="Mascher T."/>
            <person name="Medema M.H."/>
            <person name="Devos D.P."/>
            <person name="Kaster A.-K."/>
            <person name="Ovreas L."/>
            <person name="Rohde M."/>
            <person name="Galperin M.Y."/>
            <person name="Jogler C."/>
        </authorList>
    </citation>
    <scope>NUCLEOTIDE SEQUENCE [LARGE SCALE GENOMIC DNA]</scope>
    <source>
        <strain evidence="1 2">LF1</strain>
    </source>
</reference>
<evidence type="ECO:0000313" key="2">
    <source>
        <dbReference type="Proteomes" id="UP000322699"/>
    </source>
</evidence>
<sequence length="53" mass="5648">MTCSGGRLAWFAKRSIFHTSPVMPTVMPPVIGQGILQCCESLTAVQQSALLLA</sequence>
<name>A0A5B1CPV3_9BACT</name>
<dbReference type="EMBL" id="VRLW01000001">
    <property type="protein sequence ID" value="KAA1262606.1"/>
    <property type="molecule type" value="Genomic_DNA"/>
</dbReference>
<accession>A0A5B1CPV3</accession>
<organism evidence="1 2">
    <name type="scientific">Rubripirellula obstinata</name>
    <dbReference type="NCBI Taxonomy" id="406547"/>
    <lineage>
        <taxon>Bacteria</taxon>
        <taxon>Pseudomonadati</taxon>
        <taxon>Planctomycetota</taxon>
        <taxon>Planctomycetia</taxon>
        <taxon>Pirellulales</taxon>
        <taxon>Pirellulaceae</taxon>
        <taxon>Rubripirellula</taxon>
    </lineage>
</organism>
<dbReference type="Proteomes" id="UP000322699">
    <property type="component" value="Unassembled WGS sequence"/>
</dbReference>
<comment type="caution">
    <text evidence="1">The sequence shown here is derived from an EMBL/GenBank/DDBJ whole genome shotgun (WGS) entry which is preliminary data.</text>
</comment>
<dbReference type="AlphaFoldDB" id="A0A5B1CPV3"/>